<evidence type="ECO:0000259" key="2">
    <source>
        <dbReference type="PROSITE" id="PS50250"/>
    </source>
</evidence>
<dbReference type="PROSITE" id="PS50250">
    <property type="entry name" value="PCI"/>
    <property type="match status" value="1"/>
</dbReference>
<dbReference type="EMBL" id="MLYV02000838">
    <property type="protein sequence ID" value="PSR76604.1"/>
    <property type="molecule type" value="Genomic_DNA"/>
</dbReference>
<dbReference type="STRING" id="98765.A0A2R6NU32"/>
<keyword evidence="4" id="KW-1185">Reference proteome</keyword>
<dbReference type="Proteomes" id="UP000186601">
    <property type="component" value="Unassembled WGS sequence"/>
</dbReference>
<evidence type="ECO:0000313" key="4">
    <source>
        <dbReference type="Proteomes" id="UP000186601"/>
    </source>
</evidence>
<dbReference type="InterPro" id="IPR057985">
    <property type="entry name" value="TPR_PSMD3_N"/>
</dbReference>
<dbReference type="SMART" id="SM00088">
    <property type="entry name" value="PINT"/>
    <property type="match status" value="1"/>
</dbReference>
<dbReference type="GO" id="GO:0006511">
    <property type="term" value="P:ubiquitin-dependent protein catabolic process"/>
    <property type="evidence" value="ECO:0007669"/>
    <property type="project" value="TreeGrafter"/>
</dbReference>
<feature type="domain" description="PCI" evidence="2">
    <location>
        <begin position="263"/>
        <end position="443"/>
    </location>
</feature>
<feature type="compositionally biased region" description="Basic and acidic residues" evidence="1">
    <location>
        <begin position="1"/>
        <end position="23"/>
    </location>
</feature>
<reference evidence="3 4" key="1">
    <citation type="submission" date="2018-02" db="EMBL/GenBank/DDBJ databases">
        <title>Genome sequence of the basidiomycete white-rot fungus Phlebia centrifuga.</title>
        <authorList>
            <person name="Granchi Z."/>
            <person name="Peng M."/>
            <person name="de Vries R.P."/>
            <person name="Hilden K."/>
            <person name="Makela M.R."/>
            <person name="Grigoriev I."/>
            <person name="Riley R."/>
        </authorList>
    </citation>
    <scope>NUCLEOTIDE SEQUENCE [LARGE SCALE GENOMIC DNA]</scope>
    <source>
        <strain evidence="3 4">FBCC195</strain>
    </source>
</reference>
<dbReference type="SUPFAM" id="SSF46785">
    <property type="entry name" value="Winged helix' DNA-binding domain"/>
    <property type="match status" value="1"/>
</dbReference>
<dbReference type="InterPro" id="IPR050756">
    <property type="entry name" value="CSN3"/>
</dbReference>
<dbReference type="Pfam" id="PF25573">
    <property type="entry name" value="TPR_PSMD3_N"/>
    <property type="match status" value="1"/>
</dbReference>
<comment type="caution">
    <text evidence="3">The sequence shown here is derived from an EMBL/GenBank/DDBJ whole genome shotgun (WGS) entry which is preliminary data.</text>
</comment>
<dbReference type="PANTHER" id="PTHR10758">
    <property type="entry name" value="26S PROTEASOME NON-ATPASE REGULATORY SUBUNIT 3/COP9 SIGNALOSOME COMPLEX SUBUNIT 3"/>
    <property type="match status" value="1"/>
</dbReference>
<gene>
    <name evidence="3" type="ORF">PHLCEN_2v8362</name>
</gene>
<dbReference type="Pfam" id="PF01399">
    <property type="entry name" value="PCI"/>
    <property type="match status" value="1"/>
</dbReference>
<dbReference type="Gene3D" id="1.25.40.570">
    <property type="match status" value="1"/>
</dbReference>
<dbReference type="GO" id="GO:0008541">
    <property type="term" value="C:proteasome regulatory particle, lid subcomplex"/>
    <property type="evidence" value="ECO:0007669"/>
    <property type="project" value="TreeGrafter"/>
</dbReference>
<name>A0A2R6NU32_9APHY</name>
<dbReference type="AlphaFoldDB" id="A0A2R6NU32"/>
<dbReference type="PANTHER" id="PTHR10758:SF2">
    <property type="entry name" value="26S PROTEASOME NON-ATPASE REGULATORY SUBUNIT 3"/>
    <property type="match status" value="1"/>
</dbReference>
<proteinExistence type="predicted"/>
<organism evidence="3 4">
    <name type="scientific">Hermanssonia centrifuga</name>
    <dbReference type="NCBI Taxonomy" id="98765"/>
    <lineage>
        <taxon>Eukaryota</taxon>
        <taxon>Fungi</taxon>
        <taxon>Dikarya</taxon>
        <taxon>Basidiomycota</taxon>
        <taxon>Agaricomycotina</taxon>
        <taxon>Agaricomycetes</taxon>
        <taxon>Polyporales</taxon>
        <taxon>Meruliaceae</taxon>
        <taxon>Hermanssonia</taxon>
    </lineage>
</organism>
<sequence>MTDVEMKPTEEKTEEKKTEEVKQEPPSASEQIKSNVALIERAVSTFEPRFTLRVLRTLAALRKRLDNKVLARAIKDVYPNSTFLERYLSYWKLTGPTESAVKQSLLSWLPGAEVSEHSMDIDAAAPAKTLEKFEPIPEVEMYFRLLLLHHLLASHSTYPKAMKLAQETAQKVQSLNRRSMDPLAAKIWYAVERAYELAGELADARPIFLAVQRTASLRQDDETQASLINRLLRNYLHYNLYDQADKLVSKTTFPASAGNPQHARYHYYIGRIKAVQLNYTAAHTNLQQAIRRAPPAITAPGFYQAVHKLSVVVELLMGDIPERGLFRHPVLEKSLDAYFEIVKAVRAGSLSQFQATLSKYAAQFEADKTYTLIVRLRQNVIKTGIRRLSLSYSRISLRDICVKLHLDSEEDAEYIVGKAIRDGVIEGRIVHENGWMECGTQKGGYGFEVSNVFMRRISYCLELHNQSVKVRSSIWFHVSLLTHWYV</sequence>
<dbReference type="InterPro" id="IPR011990">
    <property type="entry name" value="TPR-like_helical_dom_sf"/>
</dbReference>
<dbReference type="Gene3D" id="1.25.40.10">
    <property type="entry name" value="Tetratricopeptide repeat domain"/>
    <property type="match status" value="1"/>
</dbReference>
<feature type="region of interest" description="Disordered" evidence="1">
    <location>
        <begin position="1"/>
        <end position="29"/>
    </location>
</feature>
<evidence type="ECO:0000313" key="3">
    <source>
        <dbReference type="EMBL" id="PSR76604.1"/>
    </source>
</evidence>
<dbReference type="InterPro" id="IPR036390">
    <property type="entry name" value="WH_DNA-bd_sf"/>
</dbReference>
<evidence type="ECO:0000256" key="1">
    <source>
        <dbReference type="SAM" id="MobiDB-lite"/>
    </source>
</evidence>
<protein>
    <recommendedName>
        <fullName evidence="2">PCI domain-containing protein</fullName>
    </recommendedName>
</protein>
<dbReference type="InterPro" id="IPR000717">
    <property type="entry name" value="PCI_dom"/>
</dbReference>
<dbReference type="SMART" id="SM00753">
    <property type="entry name" value="PAM"/>
    <property type="match status" value="1"/>
</dbReference>
<accession>A0A2R6NU32</accession>
<dbReference type="OrthoDB" id="1713558at2759"/>